<organism evidence="3">
    <name type="scientific">Fructobacillus tropaeoli</name>
    <dbReference type="NCBI Taxonomy" id="709323"/>
    <lineage>
        <taxon>Bacteria</taxon>
        <taxon>Bacillati</taxon>
        <taxon>Bacillota</taxon>
        <taxon>Bacilli</taxon>
        <taxon>Lactobacillales</taxon>
        <taxon>Lactobacillaceae</taxon>
        <taxon>Fructobacillus</taxon>
    </lineage>
</organism>
<feature type="transmembrane region" description="Helical" evidence="1">
    <location>
        <begin position="730"/>
        <end position="757"/>
    </location>
</feature>
<keyword evidence="1" id="KW-1133">Transmembrane helix</keyword>
<dbReference type="SUPFAM" id="SSF48371">
    <property type="entry name" value="ARM repeat"/>
    <property type="match status" value="1"/>
</dbReference>
<dbReference type="InterPro" id="IPR016024">
    <property type="entry name" value="ARM-type_fold"/>
</dbReference>
<evidence type="ECO:0000259" key="2">
    <source>
        <dbReference type="Pfam" id="PF20155"/>
    </source>
</evidence>
<dbReference type="AlphaFoldDB" id="A0A3F3HDI0"/>
<feature type="transmembrane region" description="Helical" evidence="1">
    <location>
        <begin position="614"/>
        <end position="632"/>
    </location>
</feature>
<proteinExistence type="predicted"/>
<feature type="transmembrane region" description="Helical" evidence="1">
    <location>
        <begin position="410"/>
        <end position="429"/>
    </location>
</feature>
<evidence type="ECO:0000313" key="3">
    <source>
        <dbReference type="EMBL" id="GAP04940.1"/>
    </source>
</evidence>
<gene>
    <name evidence="3" type="ORF">FTRO_0130120</name>
</gene>
<dbReference type="NCBIfam" id="TIGR02675">
    <property type="entry name" value="tape_meas_nterm"/>
    <property type="match status" value="1"/>
</dbReference>
<protein>
    <submittedName>
        <fullName evidence="3">Tape measure domain protein</fullName>
    </submittedName>
</protein>
<accession>A0A3F3HDI0</accession>
<dbReference type="PANTHER" id="PTHR37813">
    <property type="entry name" value="FELS-2 PROPHAGE PROTEIN"/>
    <property type="match status" value="1"/>
</dbReference>
<dbReference type="Pfam" id="PF20155">
    <property type="entry name" value="TMP_3"/>
    <property type="match status" value="1"/>
</dbReference>
<evidence type="ECO:0000256" key="1">
    <source>
        <dbReference type="SAM" id="Phobius"/>
    </source>
</evidence>
<dbReference type="InterPro" id="IPR013491">
    <property type="entry name" value="Tape_meas_N"/>
</dbReference>
<keyword evidence="1" id="KW-0812">Transmembrane</keyword>
<sequence>MADSYSINATFSLKDMFSAPLDKIKRNMQETAEQPKKLTASLMDIAKGAGAFAVISKGLDVVKDSIGSAVGRFDTLNAYPKVMKQMGYSTQDTQESIKLLKKGIDGLPTSLQDITKNAQSFAILTGSAKGGAETANALNDAFLASGASAADASRGVQQYSQMLAAGKVDMQSWRTLTETMPYALNEVAKAFGFTGKSAQKDLYNALESGKITTDQLNQKFIELDGGVSGFANTARTATGGIGTSFTNMRNAVVNGLANTITAIDNGIKSAGVNGGIAGIFNQAKVSINESFKTINSTIQGAMPMIVGAIKQVGSSISTVVNFVNSNKDWIMPLVVGITAGVVSFKAMITTVSLVKTAFAELKMIGTVVNLMKMISSGSAMARASLALYAQTSKVAAAAQWALNVAQSASPLTWIIAAIVAVVAALAFFFTQTKTGRKVWQGFISWLTQAWKSIVNVATTVWNAVVDVFNTVVDSVKTAWSGISSFFSDLWNSIVDVTKSVWESVADFFNGLWNGIVDVSVNIWNGFIEQISPIIDGIKNLWNSLVEFFKVIFTAIAIIVGIALAPIVGAVVVIVGAIKVYFSFLVGFFSGLWNVVVIIFNGVWNLLVTIVSSQINLIVAYIQAAWNILVAVTTTIWNVIVAIITGVWNIISAVVMTVLNVLWTIITTVWNNIVATITAVMTIIWTVITNVWNIIVTVISTTLNIISNVINLFTSLLTGNWSGAWQAIQNIVGLAINGVMSIIGSVLNMIIGIISSLLDWIGSLFSNSWNGIANITISIWNGIVGVLSGIVGAIVGVISSLANGVVNIIKSVWGGLVNIVGSIWNGIKNTIYAAMNIDLLGAGKAIIDGFIKGLTSAWEAGKKFVSGIADWIKEHKGPISYDARLLIPAGNAIMDGLNQGLQESYKDVQSNVSGMADDLESNFSGQLNANATQTSRNVSQIEVTANNSTNGLLREVVNAIREGQIITINGNQMIGATANGYDGALGDIMTDRRRNQL</sequence>
<feature type="transmembrane region" description="Helical" evidence="1">
    <location>
        <begin position="777"/>
        <end position="801"/>
    </location>
</feature>
<feature type="domain" description="Tape measure protein N-terminal" evidence="2">
    <location>
        <begin position="68"/>
        <end position="258"/>
    </location>
</feature>
<feature type="transmembrane region" description="Helical" evidence="1">
    <location>
        <begin position="693"/>
        <end position="718"/>
    </location>
</feature>
<dbReference type="Gene3D" id="1.20.120.20">
    <property type="entry name" value="Apolipoprotein"/>
    <property type="match status" value="1"/>
</dbReference>
<dbReference type="RefSeq" id="WP_059394274.1">
    <property type="nucleotide sequence ID" value="NZ_DF968090.1"/>
</dbReference>
<feature type="transmembrane region" description="Helical" evidence="1">
    <location>
        <begin position="638"/>
        <end position="661"/>
    </location>
</feature>
<dbReference type="PANTHER" id="PTHR37813:SF1">
    <property type="entry name" value="FELS-2 PROPHAGE PROTEIN"/>
    <property type="match status" value="1"/>
</dbReference>
<feature type="transmembrane region" description="Helical" evidence="1">
    <location>
        <begin position="580"/>
        <end position="602"/>
    </location>
</feature>
<keyword evidence="1" id="KW-0472">Membrane</keyword>
<reference evidence="3" key="1">
    <citation type="journal article" date="2015" name="BMC Genomics">
        <title>Comparative genomics of Fructobacillus spp. and Leuconostoc spp. reveals niche-specific evolution of Fructobacillus spp.</title>
        <authorList>
            <person name="Endo A."/>
            <person name="Tanizawa Y."/>
            <person name="Tanaka N."/>
            <person name="Maeno S."/>
            <person name="Kumar H."/>
            <person name="Shiwa Y."/>
            <person name="Okada S."/>
            <person name="Yoshikawa H."/>
            <person name="Dicks L."/>
            <person name="Nakagawa J."/>
            <person name="Arita M."/>
        </authorList>
    </citation>
    <scope>NUCLEOTIDE SEQUENCE [LARGE SCALE GENOMIC DNA]</scope>
    <source>
        <strain evidence="3">F214-1</strain>
    </source>
</reference>
<feature type="transmembrane region" description="Helical" evidence="1">
    <location>
        <begin position="668"/>
        <end position="687"/>
    </location>
</feature>
<dbReference type="EMBL" id="DF968090">
    <property type="protein sequence ID" value="GAP04940.1"/>
    <property type="molecule type" value="Genomic_DNA"/>
</dbReference>
<dbReference type="Proteomes" id="UP000064514">
    <property type="component" value="Unassembled WGS sequence"/>
</dbReference>
<feature type="transmembrane region" description="Helical" evidence="1">
    <location>
        <begin position="329"/>
        <end position="354"/>
    </location>
</feature>
<feature type="transmembrane region" description="Helical" evidence="1">
    <location>
        <begin position="547"/>
        <end position="574"/>
    </location>
</feature>
<dbReference type="STRING" id="709323.GCA_001047135_01508"/>
<name>A0A3F3HDI0_9LACO</name>